<dbReference type="Gene3D" id="1.10.10.10">
    <property type="entry name" value="Winged helix-like DNA-binding domain superfamily/Winged helix DNA-binding domain"/>
    <property type="match status" value="1"/>
</dbReference>
<feature type="domain" description="HTH iclR-type" evidence="3">
    <location>
        <begin position="11"/>
        <end position="73"/>
    </location>
</feature>
<dbReference type="RefSeq" id="WP_353985211.1">
    <property type="nucleotide sequence ID" value="NZ_JBEWLY010000023.1"/>
</dbReference>
<evidence type="ECO:0000256" key="2">
    <source>
        <dbReference type="ARBA" id="ARBA00023163"/>
    </source>
</evidence>
<sequence length="269" mass="29394">MPAASSGSNKAKIARRVIEVLEYFDDAHREATVMDIVRRYNRPQSSTSELLSSLVELGLLHKDPYTRSYRLTPRAALLGSWGQPEMIRDGRLVRLMDRLAAQTGLSVSLTGMVGLDAQVIAWRHGSKAPTCTQDLFGGCKEPLARNTAGVLMLSTVAADRCEGMVRRLNAEADAAHKFSAVEMMTRIESCRARSYTFGQVGFGSKADSLCVLVPDQPEDHPLVISLVYGRDDKVNAEGLVQSVSEAMRACLPDPNNSNVEQLLKQKTAA</sequence>
<dbReference type="PANTHER" id="PTHR30136">
    <property type="entry name" value="HELIX-TURN-HELIX TRANSCRIPTIONAL REGULATOR, ICLR FAMILY"/>
    <property type="match status" value="1"/>
</dbReference>
<dbReference type="PANTHER" id="PTHR30136:SF35">
    <property type="entry name" value="HTH-TYPE TRANSCRIPTIONAL REGULATOR RV1719"/>
    <property type="match status" value="1"/>
</dbReference>
<dbReference type="SMART" id="SM00346">
    <property type="entry name" value="HTH_ICLR"/>
    <property type="match status" value="1"/>
</dbReference>
<proteinExistence type="predicted"/>
<reference evidence="4 5" key="1">
    <citation type="submission" date="2024-07" db="EMBL/GenBank/DDBJ databases">
        <title>Novosphingobium kalidii RD2P27.</title>
        <authorList>
            <person name="Sun J.-Q."/>
        </authorList>
    </citation>
    <scope>NUCLEOTIDE SEQUENCE [LARGE SCALE GENOMIC DNA]</scope>
    <source>
        <strain evidence="4 5">RD2P27</strain>
    </source>
</reference>
<dbReference type="InterPro" id="IPR005471">
    <property type="entry name" value="Tscrpt_reg_IclR_N"/>
</dbReference>
<dbReference type="InterPro" id="IPR050707">
    <property type="entry name" value="HTH_MetabolicPath_Reg"/>
</dbReference>
<dbReference type="SUPFAM" id="SSF55781">
    <property type="entry name" value="GAF domain-like"/>
    <property type="match status" value="1"/>
</dbReference>
<dbReference type="InterPro" id="IPR036390">
    <property type="entry name" value="WH_DNA-bd_sf"/>
</dbReference>
<keyword evidence="2" id="KW-0804">Transcription</keyword>
<dbReference type="InterPro" id="IPR036388">
    <property type="entry name" value="WH-like_DNA-bd_sf"/>
</dbReference>
<organism evidence="4 5">
    <name type="scientific">Novosphingobium kalidii</name>
    <dbReference type="NCBI Taxonomy" id="3230299"/>
    <lineage>
        <taxon>Bacteria</taxon>
        <taxon>Pseudomonadati</taxon>
        <taxon>Pseudomonadota</taxon>
        <taxon>Alphaproteobacteria</taxon>
        <taxon>Sphingomonadales</taxon>
        <taxon>Sphingomonadaceae</taxon>
        <taxon>Novosphingobium</taxon>
    </lineage>
</organism>
<keyword evidence="5" id="KW-1185">Reference proteome</keyword>
<evidence type="ECO:0000256" key="1">
    <source>
        <dbReference type="ARBA" id="ARBA00023015"/>
    </source>
</evidence>
<comment type="caution">
    <text evidence="4">The sequence shown here is derived from an EMBL/GenBank/DDBJ whole genome shotgun (WGS) entry which is preliminary data.</text>
</comment>
<protein>
    <submittedName>
        <fullName evidence="4">Helix-turn-helix domain-containing protein</fullName>
    </submittedName>
</protein>
<accession>A0ABV2D4C8</accession>
<dbReference type="Proteomes" id="UP001548713">
    <property type="component" value="Unassembled WGS sequence"/>
</dbReference>
<evidence type="ECO:0000313" key="4">
    <source>
        <dbReference type="EMBL" id="MET1756722.1"/>
    </source>
</evidence>
<dbReference type="Pfam" id="PF09339">
    <property type="entry name" value="HTH_IclR"/>
    <property type="match status" value="1"/>
</dbReference>
<keyword evidence="1" id="KW-0805">Transcription regulation</keyword>
<evidence type="ECO:0000313" key="5">
    <source>
        <dbReference type="Proteomes" id="UP001548713"/>
    </source>
</evidence>
<evidence type="ECO:0000259" key="3">
    <source>
        <dbReference type="PROSITE" id="PS51077"/>
    </source>
</evidence>
<gene>
    <name evidence="4" type="ORF">ABVV53_14855</name>
</gene>
<name>A0ABV2D4C8_9SPHN</name>
<dbReference type="EMBL" id="JBEWLY010000023">
    <property type="protein sequence ID" value="MET1756722.1"/>
    <property type="molecule type" value="Genomic_DNA"/>
</dbReference>
<dbReference type="InterPro" id="IPR029016">
    <property type="entry name" value="GAF-like_dom_sf"/>
</dbReference>
<dbReference type="SUPFAM" id="SSF46785">
    <property type="entry name" value="Winged helix' DNA-binding domain"/>
    <property type="match status" value="1"/>
</dbReference>
<dbReference type="PROSITE" id="PS51077">
    <property type="entry name" value="HTH_ICLR"/>
    <property type="match status" value="1"/>
</dbReference>
<dbReference type="Gene3D" id="3.30.450.40">
    <property type="match status" value="1"/>
</dbReference>